<gene>
    <name evidence="3" type="ORF">E4U02_13895</name>
</gene>
<name>A0A4Y9FP99_9MICO</name>
<sequence>MGIELDAGTTTLVAIVAGIVVIGIVVAVVVRLASGRSPAGSPDPGRRGRRTAPNQHDTMTYGAAAIGFAAMDPGSGRQEDTSGGSSGGAGTHDSGSSGGSGGG</sequence>
<feature type="compositionally biased region" description="Gly residues" evidence="1">
    <location>
        <begin position="84"/>
        <end position="103"/>
    </location>
</feature>
<evidence type="ECO:0000313" key="3">
    <source>
        <dbReference type="EMBL" id="TFU31037.1"/>
    </source>
</evidence>
<dbReference type="Proteomes" id="UP000298358">
    <property type="component" value="Unassembled WGS sequence"/>
</dbReference>
<keyword evidence="2" id="KW-0812">Transmembrane</keyword>
<keyword evidence="2" id="KW-1133">Transmembrane helix</keyword>
<keyword evidence="2" id="KW-0472">Membrane</keyword>
<evidence type="ECO:0000313" key="4">
    <source>
        <dbReference type="Proteomes" id="UP000298358"/>
    </source>
</evidence>
<evidence type="ECO:0000256" key="1">
    <source>
        <dbReference type="SAM" id="MobiDB-lite"/>
    </source>
</evidence>
<protein>
    <submittedName>
        <fullName evidence="3">Uncharacterized protein</fullName>
    </submittedName>
</protein>
<reference evidence="3 4" key="1">
    <citation type="submission" date="2019-03" db="EMBL/GenBank/DDBJ databases">
        <title>Diversity of the mouse oral microbiome.</title>
        <authorList>
            <person name="Joseph S."/>
            <person name="Aduse-Opoku J."/>
            <person name="Curtis M."/>
            <person name="Wade W."/>
            <person name="Hashim A."/>
        </authorList>
    </citation>
    <scope>NUCLEOTIDE SEQUENCE [LARGE SCALE GENOMIC DNA]</scope>
    <source>
        <strain evidence="3 4">P1012</strain>
    </source>
</reference>
<feature type="non-terminal residue" evidence="3">
    <location>
        <position position="103"/>
    </location>
</feature>
<keyword evidence="4" id="KW-1185">Reference proteome</keyword>
<proteinExistence type="predicted"/>
<dbReference type="EMBL" id="SPQB01000049">
    <property type="protein sequence ID" value="TFU31037.1"/>
    <property type="molecule type" value="Genomic_DNA"/>
</dbReference>
<organism evidence="3 4">
    <name type="scientific">Microbacterium paludicola</name>
    <dbReference type="NCBI Taxonomy" id="300019"/>
    <lineage>
        <taxon>Bacteria</taxon>
        <taxon>Bacillati</taxon>
        <taxon>Actinomycetota</taxon>
        <taxon>Actinomycetes</taxon>
        <taxon>Micrococcales</taxon>
        <taxon>Microbacteriaceae</taxon>
        <taxon>Microbacterium</taxon>
    </lineage>
</organism>
<feature type="region of interest" description="Disordered" evidence="1">
    <location>
        <begin position="34"/>
        <end position="103"/>
    </location>
</feature>
<dbReference type="AlphaFoldDB" id="A0A4Y9FP99"/>
<feature type="transmembrane region" description="Helical" evidence="2">
    <location>
        <begin position="12"/>
        <end position="33"/>
    </location>
</feature>
<accession>A0A4Y9FP99</accession>
<evidence type="ECO:0000256" key="2">
    <source>
        <dbReference type="SAM" id="Phobius"/>
    </source>
</evidence>
<comment type="caution">
    <text evidence="3">The sequence shown here is derived from an EMBL/GenBank/DDBJ whole genome shotgun (WGS) entry which is preliminary data.</text>
</comment>